<protein>
    <recommendedName>
        <fullName evidence="3">Purple acid phosphatase</fullName>
        <ecNumber evidence="3">3.1.3.2</ecNumber>
    </recommendedName>
</protein>
<dbReference type="InterPro" id="IPR025733">
    <property type="entry name" value="PAPs_C"/>
</dbReference>
<organism evidence="7 8">
    <name type="scientific">Sipha flava</name>
    <name type="common">yellow sugarcane aphid</name>
    <dbReference type="NCBI Taxonomy" id="143950"/>
    <lineage>
        <taxon>Eukaryota</taxon>
        <taxon>Metazoa</taxon>
        <taxon>Ecdysozoa</taxon>
        <taxon>Arthropoda</taxon>
        <taxon>Hexapoda</taxon>
        <taxon>Insecta</taxon>
        <taxon>Pterygota</taxon>
        <taxon>Neoptera</taxon>
        <taxon>Paraneoptera</taxon>
        <taxon>Hemiptera</taxon>
        <taxon>Sternorrhyncha</taxon>
        <taxon>Aphidomorpha</taxon>
        <taxon>Aphidoidea</taxon>
        <taxon>Aphididae</taxon>
        <taxon>Sipha</taxon>
    </lineage>
</organism>
<dbReference type="Pfam" id="PF16656">
    <property type="entry name" value="Pur_ac_phosph_N"/>
    <property type="match status" value="1"/>
</dbReference>
<evidence type="ECO:0000256" key="2">
    <source>
        <dbReference type="ARBA" id="ARBA00023180"/>
    </source>
</evidence>
<dbReference type="RefSeq" id="XP_025406406.1">
    <property type="nucleotide sequence ID" value="XM_025550621.1"/>
</dbReference>
<dbReference type="Pfam" id="PF14008">
    <property type="entry name" value="Metallophos_C"/>
    <property type="match status" value="1"/>
</dbReference>
<dbReference type="CDD" id="cd00839">
    <property type="entry name" value="MPP_PAPs"/>
    <property type="match status" value="1"/>
</dbReference>
<dbReference type="GO" id="GO:0003993">
    <property type="term" value="F:acid phosphatase activity"/>
    <property type="evidence" value="ECO:0007669"/>
    <property type="project" value="UniProtKB-EC"/>
</dbReference>
<feature type="domain" description="Purple acid phosphatase C-terminal" evidence="5">
    <location>
        <begin position="359"/>
        <end position="421"/>
    </location>
</feature>
<dbReference type="PANTHER" id="PTHR45867">
    <property type="entry name" value="PURPLE ACID PHOSPHATASE"/>
    <property type="match status" value="1"/>
</dbReference>
<comment type="catalytic activity">
    <reaction evidence="3">
        <text>a phosphate monoester + H2O = an alcohol + phosphate</text>
        <dbReference type="Rhea" id="RHEA:15017"/>
        <dbReference type="ChEBI" id="CHEBI:15377"/>
        <dbReference type="ChEBI" id="CHEBI:30879"/>
        <dbReference type="ChEBI" id="CHEBI:43474"/>
        <dbReference type="ChEBI" id="CHEBI:67140"/>
        <dbReference type="EC" id="3.1.3.2"/>
    </reaction>
</comment>
<keyword evidence="2" id="KW-0325">Glycoprotein</keyword>
<dbReference type="AlphaFoldDB" id="A0A8B8F6Z8"/>
<feature type="domain" description="Purple acid phosphatase N-terminal" evidence="6">
    <location>
        <begin position="28"/>
        <end position="119"/>
    </location>
</feature>
<dbReference type="Pfam" id="PF00149">
    <property type="entry name" value="Metallophos"/>
    <property type="match status" value="1"/>
</dbReference>
<evidence type="ECO:0000256" key="1">
    <source>
        <dbReference type="ARBA" id="ARBA00022729"/>
    </source>
</evidence>
<keyword evidence="1 3" id="KW-0732">Signal</keyword>
<dbReference type="GeneID" id="112680518"/>
<dbReference type="InterPro" id="IPR004843">
    <property type="entry name" value="Calcineurin-like_PHP"/>
</dbReference>
<dbReference type="Proteomes" id="UP000694846">
    <property type="component" value="Unplaced"/>
</dbReference>
<evidence type="ECO:0000259" key="5">
    <source>
        <dbReference type="Pfam" id="PF14008"/>
    </source>
</evidence>
<dbReference type="OrthoDB" id="45007at2759"/>
<evidence type="ECO:0000256" key="3">
    <source>
        <dbReference type="RuleBase" id="RU361203"/>
    </source>
</evidence>
<dbReference type="PANTHER" id="PTHR45867:SF3">
    <property type="entry name" value="ACID PHOSPHATASE TYPE 7"/>
    <property type="match status" value="1"/>
</dbReference>
<name>A0A8B8F6Z8_9HEMI</name>
<feature type="signal peptide" evidence="3">
    <location>
        <begin position="1"/>
        <end position="20"/>
    </location>
</feature>
<keyword evidence="7" id="KW-1185">Reference proteome</keyword>
<comment type="similarity">
    <text evidence="3">Belongs to the metallophosphoesterase superfamily. Purple acid phosphatase family.</text>
</comment>
<feature type="domain" description="Calcineurin-like phosphoesterase" evidence="4">
    <location>
        <begin position="130"/>
        <end position="334"/>
    </location>
</feature>
<keyword evidence="3" id="KW-0378">Hydrolase</keyword>
<dbReference type="InterPro" id="IPR015914">
    <property type="entry name" value="PAPs_N"/>
</dbReference>
<evidence type="ECO:0000313" key="8">
    <source>
        <dbReference type="RefSeq" id="XP_025406406.1"/>
    </source>
</evidence>
<reference evidence="8" key="1">
    <citation type="submission" date="2025-08" db="UniProtKB">
        <authorList>
            <consortium name="RefSeq"/>
        </authorList>
    </citation>
    <scope>IDENTIFICATION</scope>
</reference>
<dbReference type="SUPFAM" id="SSF56300">
    <property type="entry name" value="Metallo-dependent phosphatases"/>
    <property type="match status" value="1"/>
</dbReference>
<dbReference type="InterPro" id="IPR029052">
    <property type="entry name" value="Metallo-depent_PP-like"/>
</dbReference>
<dbReference type="InterPro" id="IPR041792">
    <property type="entry name" value="MPP_PAP"/>
</dbReference>
<proteinExistence type="inferred from homology"/>
<dbReference type="EC" id="3.1.3.2" evidence="3"/>
<evidence type="ECO:0000259" key="6">
    <source>
        <dbReference type="Pfam" id="PF16656"/>
    </source>
</evidence>
<dbReference type="Gene3D" id="2.60.40.380">
    <property type="entry name" value="Purple acid phosphatase-like, N-terminal"/>
    <property type="match status" value="1"/>
</dbReference>
<dbReference type="InterPro" id="IPR008963">
    <property type="entry name" value="Purple_acid_Pase-like_N"/>
</dbReference>
<gene>
    <name evidence="8" type="primary">LOC112680518</name>
</gene>
<dbReference type="GO" id="GO:0046872">
    <property type="term" value="F:metal ion binding"/>
    <property type="evidence" value="ECO:0007669"/>
    <property type="project" value="InterPro"/>
</dbReference>
<dbReference type="SUPFAM" id="SSF49363">
    <property type="entry name" value="Purple acid phosphatase, N-terminal domain"/>
    <property type="match status" value="1"/>
</dbReference>
<sequence length="438" mass="50730">MDTVQWLAITLTLTFGICDADPLARYQPEQIHLSLGESETEIVVTWSTWNKTDESIVKYGINGPIIKASGTSTLFVDGGELQRSQYIHRVSLSGLQPSSKYVYYCGSNKGWSPQFWFNTVPSDKNWSPSLAFFGDMGNVNAQSLPRLQEETERGLYDMILHIGDFAYDMDSDNARVGDEFMRQLEPIASYVPYMTCPGNHEQKYNFSNYKARFSMPGDYENMMYSFNLGPAHFISISTEFYYFLYYGIKPVVIQYEWLVNDLKEANKPENRKQRPWIIVYGHRPMYCSDDDKDDCTYHETITRVGLPVLHWFGLENLFYDNGVDLCLWGHEHTYERMWPVYDHTVYNGSYLEPYTNPGAPVHITSGSAGCKERTDNFIPNPPEWSAIRNSDYGYGRMKIYNSSHLYIEQVSDDLDGEVIDHIWLIKYHHKPYGKRTSK</sequence>
<evidence type="ECO:0000313" key="7">
    <source>
        <dbReference type="Proteomes" id="UP000694846"/>
    </source>
</evidence>
<accession>A0A8B8F6Z8</accession>
<feature type="chain" id="PRO_5034402021" description="Purple acid phosphatase" evidence="3">
    <location>
        <begin position="21"/>
        <end position="438"/>
    </location>
</feature>
<evidence type="ECO:0000259" key="4">
    <source>
        <dbReference type="Pfam" id="PF00149"/>
    </source>
</evidence>
<dbReference type="Gene3D" id="3.60.21.10">
    <property type="match status" value="1"/>
</dbReference>